<organism evidence="2 3">
    <name type="scientific">Pediococcus pentosaceus</name>
    <dbReference type="NCBI Taxonomy" id="1255"/>
    <lineage>
        <taxon>Bacteria</taxon>
        <taxon>Bacillati</taxon>
        <taxon>Bacillota</taxon>
        <taxon>Bacilli</taxon>
        <taxon>Lactobacillales</taxon>
        <taxon>Lactobacillaceae</taxon>
        <taxon>Pediococcus</taxon>
    </lineage>
</organism>
<evidence type="ECO:0000259" key="1">
    <source>
        <dbReference type="SMART" id="SM00635"/>
    </source>
</evidence>
<name>A0AA41C0L1_PEDPE</name>
<accession>A0AA41C0L1</accession>
<feature type="domain" description="BIG2" evidence="1">
    <location>
        <begin position="42"/>
        <end position="119"/>
    </location>
</feature>
<comment type="caution">
    <text evidence="2">The sequence shown here is derived from an EMBL/GenBank/DDBJ whole genome shotgun (WGS) entry which is preliminary data.</text>
</comment>
<proteinExistence type="predicted"/>
<dbReference type="Gene3D" id="2.60.40.1080">
    <property type="match status" value="1"/>
</dbReference>
<dbReference type="InterPro" id="IPR003343">
    <property type="entry name" value="Big_2"/>
</dbReference>
<dbReference type="SMART" id="SM00635">
    <property type="entry name" value="BID_2"/>
    <property type="match status" value="1"/>
</dbReference>
<evidence type="ECO:0000313" key="2">
    <source>
        <dbReference type="EMBL" id="MBF7127628.1"/>
    </source>
</evidence>
<dbReference type="SUPFAM" id="SSF49373">
    <property type="entry name" value="Invasin/intimin cell-adhesion fragments"/>
    <property type="match status" value="1"/>
</dbReference>
<evidence type="ECO:0000313" key="3">
    <source>
        <dbReference type="Proteomes" id="UP000743107"/>
    </source>
</evidence>
<gene>
    <name evidence="2" type="ORF">ITQ97_07405</name>
</gene>
<dbReference type="Pfam" id="PF02368">
    <property type="entry name" value="Big_2"/>
    <property type="match status" value="1"/>
</dbReference>
<dbReference type="AlphaFoldDB" id="A0AA41C0L1"/>
<dbReference type="EMBL" id="JADOFV010000004">
    <property type="protein sequence ID" value="MBF7127628.1"/>
    <property type="molecule type" value="Genomic_DNA"/>
</dbReference>
<dbReference type="Proteomes" id="UP000743107">
    <property type="component" value="Unassembled WGS sequence"/>
</dbReference>
<dbReference type="InterPro" id="IPR008964">
    <property type="entry name" value="Invasin/intimin_cell_adhesion"/>
</dbReference>
<sequence>MTGLEGGKQVAKGDYQLAYTDGANTSDKVDVPEFTVLTGTVAVTGVAINPATASIKVGETTKLTANVAPENATNKAVNYKSSNEAVATVAPDGTVTAVAVGTANITATTVDGGFTASCAVTVTNAE</sequence>
<reference evidence="2" key="1">
    <citation type="submission" date="2020-11" db="EMBL/GenBank/DDBJ databases">
        <title>Antibiotic susceptibility profiles of Pediococcus pentosaceus from various origins and their implications for the safety assessment of strains with food-technology applications.</title>
        <authorList>
            <person name="Shani N."/>
            <person name="Oberhaensli S."/>
            <person name="Arias E."/>
        </authorList>
    </citation>
    <scope>NUCLEOTIDE SEQUENCE</scope>
    <source>
        <strain evidence="2">FAM 19164</strain>
    </source>
</reference>
<protein>
    <submittedName>
        <fullName evidence="2">Ig domain-containing protein</fullName>
    </submittedName>
</protein>